<dbReference type="InterPro" id="IPR003848">
    <property type="entry name" value="DUF218"/>
</dbReference>
<evidence type="ECO:0000259" key="1">
    <source>
        <dbReference type="Pfam" id="PF02698"/>
    </source>
</evidence>
<dbReference type="AlphaFoldDB" id="A4U2F1"/>
<dbReference type="CDD" id="cd06259">
    <property type="entry name" value="YdcF-like"/>
    <property type="match status" value="1"/>
</dbReference>
<organism evidence="2">
    <name type="scientific">Magnetospirillum gryphiswaldense</name>
    <dbReference type="NCBI Taxonomy" id="55518"/>
    <lineage>
        <taxon>Bacteria</taxon>
        <taxon>Pseudomonadati</taxon>
        <taxon>Pseudomonadota</taxon>
        <taxon>Alphaproteobacteria</taxon>
        <taxon>Rhodospirillales</taxon>
        <taxon>Rhodospirillaceae</taxon>
        <taxon>Magnetospirillum</taxon>
    </lineage>
</organism>
<accession>A4U2F1</accession>
<reference evidence="2" key="1">
    <citation type="journal article" date="2007" name="J. Bacteriol.">
        <title>Comparative genome analysis of four magnetotactic bacteria reveals a complex set of group-specific genes implicated in magnetosome biomineralization and function.</title>
        <authorList>
            <person name="Richter M."/>
            <person name="Kube M."/>
            <person name="Bazylinski D.A."/>
            <person name="Lombardot T."/>
            <person name="Gloeckner F.O."/>
            <person name="Reinhardt R."/>
            <person name="Schueler D."/>
        </authorList>
    </citation>
    <scope>NUCLEOTIDE SEQUENCE</scope>
    <source>
        <strain evidence="2">MSR-1</strain>
    </source>
</reference>
<proteinExistence type="predicted"/>
<name>A4U2F1_9PROT</name>
<dbReference type="RefSeq" id="WP_234016383.1">
    <property type="nucleotide sequence ID" value="NZ_CP027527.1"/>
</dbReference>
<evidence type="ECO:0000313" key="2">
    <source>
        <dbReference type="EMBL" id="CAM77058.1"/>
    </source>
</evidence>
<protein>
    <recommendedName>
        <fullName evidence="1">DUF218 domain-containing protein</fullName>
    </recommendedName>
</protein>
<dbReference type="InterPro" id="IPR051599">
    <property type="entry name" value="Cell_Envelope_Assoc"/>
</dbReference>
<dbReference type="Pfam" id="PF02698">
    <property type="entry name" value="DUF218"/>
    <property type="match status" value="1"/>
</dbReference>
<dbReference type="PANTHER" id="PTHR30336">
    <property type="entry name" value="INNER MEMBRANE PROTEIN, PROBABLE PERMEASE"/>
    <property type="match status" value="1"/>
</dbReference>
<dbReference type="EMBL" id="CU459003">
    <property type="protein sequence ID" value="CAM77058.1"/>
    <property type="molecule type" value="Genomic_DNA"/>
</dbReference>
<dbReference type="InterPro" id="IPR014729">
    <property type="entry name" value="Rossmann-like_a/b/a_fold"/>
</dbReference>
<dbReference type="PANTHER" id="PTHR30336:SF20">
    <property type="entry name" value="DUF218 DOMAIN-CONTAINING PROTEIN"/>
    <property type="match status" value="1"/>
</dbReference>
<sequence length="167" mass="18079">MKNLMNVEFHCAIVLGAKVMADGTPSPALARRVAHAATLVHSGRVAHLLMSGGAVNHPTPEALVMRDLAMAAGIDADRIVVEDQSRNTIGNARYCAPIIVAQGWTRLLLVTDSFHLPRARLIFARHGLKVALSGARPESVNAEWVMAHLREIPAMMKTLVRLAVEKP</sequence>
<feature type="domain" description="DUF218" evidence="1">
    <location>
        <begin position="12"/>
        <end position="131"/>
    </location>
</feature>
<gene>
    <name evidence="2" type="ORF">MGR_3560</name>
</gene>
<dbReference type="Gene3D" id="3.40.50.620">
    <property type="entry name" value="HUPs"/>
    <property type="match status" value="1"/>
</dbReference>
<dbReference type="GO" id="GO:0005886">
    <property type="term" value="C:plasma membrane"/>
    <property type="evidence" value="ECO:0007669"/>
    <property type="project" value="TreeGrafter"/>
</dbReference>